<organism evidence="2 3">
    <name type="scientific">Emydomyces testavorans</name>
    <dbReference type="NCBI Taxonomy" id="2070801"/>
    <lineage>
        <taxon>Eukaryota</taxon>
        <taxon>Fungi</taxon>
        <taxon>Dikarya</taxon>
        <taxon>Ascomycota</taxon>
        <taxon>Pezizomycotina</taxon>
        <taxon>Eurotiomycetes</taxon>
        <taxon>Eurotiomycetidae</taxon>
        <taxon>Onygenales</taxon>
        <taxon>Nannizziopsiaceae</taxon>
        <taxon>Emydomyces</taxon>
    </lineage>
</organism>
<reference evidence="2" key="1">
    <citation type="submission" date="2023-03" db="EMBL/GenBank/DDBJ databases">
        <title>Emydomyces testavorans Genome Sequence.</title>
        <authorList>
            <person name="Hoyer L."/>
        </authorList>
    </citation>
    <scope>NUCLEOTIDE SEQUENCE</scope>
    <source>
        <strain evidence="2">16-2883</strain>
    </source>
</reference>
<evidence type="ECO:0000256" key="1">
    <source>
        <dbReference type="SAM" id="SignalP"/>
    </source>
</evidence>
<dbReference type="EMBL" id="CP120627">
    <property type="protein sequence ID" value="WEW56694.1"/>
    <property type="molecule type" value="Genomic_DNA"/>
</dbReference>
<feature type="chain" id="PRO_5042158156" evidence="1">
    <location>
        <begin position="21"/>
        <end position="395"/>
    </location>
</feature>
<evidence type="ECO:0000313" key="2">
    <source>
        <dbReference type="EMBL" id="WEW56694.1"/>
    </source>
</evidence>
<name>A0AAF0DDS1_9EURO</name>
<dbReference type="AlphaFoldDB" id="A0AAF0DDS1"/>
<feature type="signal peptide" evidence="1">
    <location>
        <begin position="1"/>
        <end position="20"/>
    </location>
</feature>
<sequence>MASTMMLHLWYSAFLPSSLMQSLQSKVFPVIQNFLKSKSSESSVSLEGTWSHNKATLSAMLPREEWEKVLSYFRGTSNISFDDAVAVRKSVTLAPSRRDYVDRAIFRLPPSWRLCQQKFRGDGVLLPFGASRESFMVPNPTFFQDNPSWPMPDSADPLDGWKLSEVLQATYPAKNDLYGQLYLHIRQDLLKFCQRLTTLKLSIYALQVNAVQLPGHISRLRGGKQLYDRIGLANIADRAYLGAVDTLSTFGPLLKPKTQNPKATLLTLFLNATHEMCTLADQKASFTRSIGTLQKFLPINPQTILKGNTLSAESLAFMNAYSMFIDGDTIFNRFVNVAGLKKLGDSLGLGMKSTQTIVAKWPMRLNENPTQREFEMLYWSGHVGSERYVEWHRTR</sequence>
<gene>
    <name evidence="2" type="ORF">PRK78_002142</name>
</gene>
<keyword evidence="3" id="KW-1185">Reference proteome</keyword>
<dbReference type="Proteomes" id="UP001219355">
    <property type="component" value="Chromosome 1"/>
</dbReference>
<keyword evidence="1" id="KW-0732">Signal</keyword>
<protein>
    <submittedName>
        <fullName evidence="2">Uncharacterized protein</fullName>
    </submittedName>
</protein>
<accession>A0AAF0DDS1</accession>
<proteinExistence type="predicted"/>
<evidence type="ECO:0000313" key="3">
    <source>
        <dbReference type="Proteomes" id="UP001219355"/>
    </source>
</evidence>